<dbReference type="PANTHER" id="PTHR34129:SF1">
    <property type="entry name" value="DUF952 DOMAIN-CONTAINING PROTEIN"/>
    <property type="match status" value="1"/>
</dbReference>
<proteinExistence type="predicted"/>
<dbReference type="Proteomes" id="UP000632222">
    <property type="component" value="Unassembled WGS sequence"/>
</dbReference>
<dbReference type="PANTHER" id="PTHR34129">
    <property type="entry name" value="BLR1139 PROTEIN"/>
    <property type="match status" value="1"/>
</dbReference>
<gene>
    <name evidence="1" type="ORF">GCM10008938_06930</name>
</gene>
<dbReference type="InterPro" id="IPR009297">
    <property type="entry name" value="DUF952"/>
</dbReference>
<evidence type="ECO:0000313" key="2">
    <source>
        <dbReference type="Proteomes" id="UP000632222"/>
    </source>
</evidence>
<protein>
    <recommendedName>
        <fullName evidence="3">DUF952 domain-containing protein</fullName>
    </recommendedName>
</protein>
<organism evidence="1 2">
    <name type="scientific">Deinococcus roseus</name>
    <dbReference type="NCBI Taxonomy" id="392414"/>
    <lineage>
        <taxon>Bacteria</taxon>
        <taxon>Thermotogati</taxon>
        <taxon>Deinococcota</taxon>
        <taxon>Deinococci</taxon>
        <taxon>Deinococcales</taxon>
        <taxon>Deinococcaceae</taxon>
        <taxon>Deinococcus</taxon>
    </lineage>
</organism>
<name>A0ABQ2CV02_9DEIO</name>
<keyword evidence="2" id="KW-1185">Reference proteome</keyword>
<sequence>MLLNMSDWVYRIMPAREWQEIQTCSAYQPDELEKDGFIHLSCLHQVVEVANFICAGRTDMLLLQLDVAHLQDLRSEDLYGYQQDFPHLYGPLPLQAVQQVHPLIWKENTFVLPETSPVP</sequence>
<dbReference type="SUPFAM" id="SSF56399">
    <property type="entry name" value="ADP-ribosylation"/>
    <property type="match status" value="1"/>
</dbReference>
<dbReference type="EMBL" id="BMOD01000002">
    <property type="protein sequence ID" value="GGJ23381.1"/>
    <property type="molecule type" value="Genomic_DNA"/>
</dbReference>
<evidence type="ECO:0000313" key="1">
    <source>
        <dbReference type="EMBL" id="GGJ23381.1"/>
    </source>
</evidence>
<comment type="caution">
    <text evidence="1">The sequence shown here is derived from an EMBL/GenBank/DDBJ whole genome shotgun (WGS) entry which is preliminary data.</text>
</comment>
<reference evidence="2" key="1">
    <citation type="journal article" date="2019" name="Int. J. Syst. Evol. Microbiol.">
        <title>The Global Catalogue of Microorganisms (GCM) 10K type strain sequencing project: providing services to taxonomists for standard genome sequencing and annotation.</title>
        <authorList>
            <consortium name="The Broad Institute Genomics Platform"/>
            <consortium name="The Broad Institute Genome Sequencing Center for Infectious Disease"/>
            <person name="Wu L."/>
            <person name="Ma J."/>
        </authorList>
    </citation>
    <scope>NUCLEOTIDE SEQUENCE [LARGE SCALE GENOMIC DNA]</scope>
    <source>
        <strain evidence="2">JCM 14370</strain>
    </source>
</reference>
<dbReference type="Pfam" id="PF06108">
    <property type="entry name" value="DUF952"/>
    <property type="match status" value="1"/>
</dbReference>
<dbReference type="Gene3D" id="3.20.170.20">
    <property type="entry name" value="Protein of unknown function DUF952"/>
    <property type="match status" value="1"/>
</dbReference>
<accession>A0ABQ2CV02</accession>
<evidence type="ECO:0008006" key="3">
    <source>
        <dbReference type="Google" id="ProtNLM"/>
    </source>
</evidence>